<dbReference type="EMBL" id="LNXU01000019">
    <property type="protein sequence ID" value="KTC73149.1"/>
    <property type="molecule type" value="Genomic_DNA"/>
</dbReference>
<organism evidence="1 2">
    <name type="scientific">Legionella bozemanae</name>
    <name type="common">Fluoribacter bozemanae</name>
    <dbReference type="NCBI Taxonomy" id="447"/>
    <lineage>
        <taxon>Bacteria</taxon>
        <taxon>Pseudomonadati</taxon>
        <taxon>Pseudomonadota</taxon>
        <taxon>Gammaproteobacteria</taxon>
        <taxon>Legionellales</taxon>
        <taxon>Legionellaceae</taxon>
        <taxon>Legionella</taxon>
    </lineage>
</organism>
<comment type="caution">
    <text evidence="1">The sequence shown here is derived from an EMBL/GenBank/DDBJ whole genome shotgun (WGS) entry which is preliminary data.</text>
</comment>
<dbReference type="PATRIC" id="fig|447.4.peg.1909"/>
<dbReference type="RefSeq" id="WP_058459442.1">
    <property type="nucleotide sequence ID" value="NZ_CAAAIY010000022.1"/>
</dbReference>
<sequence length="246" mass="29259">MESKYSNYIVYVDESGDHNLTDIDEHYPVFVLAFCIFNKEDYCKTIVSKLQKIKFKYFGHDMVVFHEREIRQAIRPFQRLNNQQIRNEFMDDLTNFIQESPFTLISTVINKQRHNEQYLYPQNPYTLSMKFNLERLYKFLEEKGETDLKTYLVFEERGRREDNELELAFRRCCDYDNYLGTNLPFEIIFAKKSVNSCGLQLADLVGRPIGRHQLNPDQGNRAYDAIKPKFRSFNGKIEGYGLKCFP</sequence>
<dbReference type="STRING" id="447.Lboz_1795"/>
<keyword evidence="2" id="KW-1185">Reference proteome</keyword>
<evidence type="ECO:0000313" key="1">
    <source>
        <dbReference type="EMBL" id="KTC73149.1"/>
    </source>
</evidence>
<evidence type="ECO:0000313" key="2">
    <source>
        <dbReference type="Proteomes" id="UP000054695"/>
    </source>
</evidence>
<gene>
    <name evidence="1" type="ORF">Lboz_1795</name>
</gene>
<dbReference type="Proteomes" id="UP000054695">
    <property type="component" value="Unassembled WGS sequence"/>
</dbReference>
<proteinExistence type="predicted"/>
<dbReference type="OrthoDB" id="507950at2"/>
<dbReference type="Pfam" id="PF12686">
    <property type="entry name" value="DUF3800"/>
    <property type="match status" value="1"/>
</dbReference>
<accession>A0A0W0RPZ6</accession>
<reference evidence="1 2" key="1">
    <citation type="submission" date="2015-11" db="EMBL/GenBank/DDBJ databases">
        <title>Genomic analysis of 38 Legionella species identifies large and diverse effector repertoires.</title>
        <authorList>
            <person name="Burstein D."/>
            <person name="Amaro F."/>
            <person name="Zusman T."/>
            <person name="Lifshitz Z."/>
            <person name="Cohen O."/>
            <person name="Gilbert J.A."/>
            <person name="Pupko T."/>
            <person name="Shuman H.A."/>
            <person name="Segal G."/>
        </authorList>
    </citation>
    <scope>NUCLEOTIDE SEQUENCE [LARGE SCALE GENOMIC DNA]</scope>
    <source>
        <strain evidence="1 2">WIGA</strain>
    </source>
</reference>
<dbReference type="AlphaFoldDB" id="A0A0W0RPZ6"/>
<evidence type="ECO:0008006" key="3">
    <source>
        <dbReference type="Google" id="ProtNLM"/>
    </source>
</evidence>
<dbReference type="InterPro" id="IPR024524">
    <property type="entry name" value="DUF3800"/>
</dbReference>
<name>A0A0W0RPZ6_LEGBO</name>
<protein>
    <recommendedName>
        <fullName evidence="3">3-deoxy-D-manno-octulosonic-acid transferase</fullName>
    </recommendedName>
</protein>